<protein>
    <submittedName>
        <fullName evidence="2">Excreted virulence factor EspC (Type VII ESX diderm)</fullName>
    </submittedName>
</protein>
<dbReference type="EMBL" id="VIWX01000005">
    <property type="protein sequence ID" value="TWF93585.1"/>
    <property type="molecule type" value="Genomic_DNA"/>
</dbReference>
<evidence type="ECO:0000313" key="3">
    <source>
        <dbReference type="Proteomes" id="UP000316184"/>
    </source>
</evidence>
<feature type="compositionally biased region" description="Low complexity" evidence="1">
    <location>
        <begin position="175"/>
        <end position="194"/>
    </location>
</feature>
<keyword evidence="3" id="KW-1185">Reference proteome</keyword>
<comment type="caution">
    <text evidence="2">The sequence shown here is derived from an EMBL/GenBank/DDBJ whole genome shotgun (WGS) entry which is preliminary data.</text>
</comment>
<reference evidence="2 3" key="1">
    <citation type="submission" date="2019-06" db="EMBL/GenBank/DDBJ databases">
        <title>Sequencing the genomes of 1000 actinobacteria strains.</title>
        <authorList>
            <person name="Klenk H.-P."/>
        </authorList>
    </citation>
    <scope>NUCLEOTIDE SEQUENCE [LARGE SCALE GENOMIC DNA]</scope>
    <source>
        <strain evidence="2 3">DSM 46699</strain>
    </source>
</reference>
<evidence type="ECO:0000256" key="1">
    <source>
        <dbReference type="SAM" id="MobiDB-lite"/>
    </source>
</evidence>
<name>A0A561U2J3_9PSEU</name>
<organism evidence="2 3">
    <name type="scientific">Saccharopolyspora dendranthemae</name>
    <dbReference type="NCBI Taxonomy" id="1181886"/>
    <lineage>
        <taxon>Bacteria</taxon>
        <taxon>Bacillati</taxon>
        <taxon>Actinomycetota</taxon>
        <taxon>Actinomycetes</taxon>
        <taxon>Pseudonocardiales</taxon>
        <taxon>Pseudonocardiaceae</taxon>
        <taxon>Saccharopolyspora</taxon>
    </lineage>
</organism>
<dbReference type="InterPro" id="IPR022536">
    <property type="entry name" value="EspC"/>
</dbReference>
<accession>A0A561U2J3</accession>
<dbReference type="RefSeq" id="WP_222429479.1">
    <property type="nucleotide sequence ID" value="NZ_VIWX01000005.1"/>
</dbReference>
<feature type="region of interest" description="Disordered" evidence="1">
    <location>
        <begin position="117"/>
        <end position="213"/>
    </location>
</feature>
<gene>
    <name evidence="2" type="ORF">FHU35_15438</name>
</gene>
<dbReference type="Proteomes" id="UP000316184">
    <property type="component" value="Unassembled WGS sequence"/>
</dbReference>
<feature type="compositionally biased region" description="Low complexity" evidence="1">
    <location>
        <begin position="125"/>
        <end position="139"/>
    </location>
</feature>
<evidence type="ECO:0000313" key="2">
    <source>
        <dbReference type="EMBL" id="TWF93585.1"/>
    </source>
</evidence>
<dbReference type="AlphaFoldDB" id="A0A561U2J3"/>
<dbReference type="Pfam" id="PF10824">
    <property type="entry name" value="T7SS_ESX_EspC"/>
    <property type="match status" value="1"/>
</dbReference>
<dbReference type="GO" id="GO:0009306">
    <property type="term" value="P:protein secretion"/>
    <property type="evidence" value="ECO:0007669"/>
    <property type="project" value="InterPro"/>
</dbReference>
<proteinExistence type="predicted"/>
<sequence length="213" mass="22431">MTSFNVQAEELTAHASHLDGLTDRLDTAISAAETVSMSDEAYGLLCSFLPPIVNPTEEEGLNALKAAKEGVTVTADNVRSTARDYQDTDDANAKSLKPFDEAVQVNESAVALRGVPAVGDGGGAPQQQATPAMQPQEQASPVLEQVSPVVEPQEQASPVLEQVSPVVEPQEQASPVLEQVSPVVEPQQQAVSPAMQGDLRAEPLRPMDRGTPA</sequence>
<feature type="compositionally biased region" description="Basic and acidic residues" evidence="1">
    <location>
        <begin position="199"/>
        <end position="213"/>
    </location>
</feature>